<dbReference type="GO" id="GO:0006508">
    <property type="term" value="P:proteolysis"/>
    <property type="evidence" value="ECO:0007669"/>
    <property type="project" value="InterPro"/>
</dbReference>
<accession>A0A9D0Z146</accession>
<dbReference type="InterPro" id="IPR003709">
    <property type="entry name" value="VanY-like_core_dom"/>
</dbReference>
<dbReference type="InterPro" id="IPR009045">
    <property type="entry name" value="Zn_M74/Hedgehog-like"/>
</dbReference>
<dbReference type="InterPro" id="IPR052179">
    <property type="entry name" value="DD-CPase-like"/>
</dbReference>
<dbReference type="PANTHER" id="PTHR34385">
    <property type="entry name" value="D-ALANYL-D-ALANINE CARBOXYPEPTIDASE"/>
    <property type="match status" value="1"/>
</dbReference>
<organism evidence="3 4">
    <name type="scientific">Candidatus Faecenecus gallistercoris</name>
    <dbReference type="NCBI Taxonomy" id="2840793"/>
    <lineage>
        <taxon>Bacteria</taxon>
        <taxon>Bacillati</taxon>
        <taxon>Bacillota</taxon>
        <taxon>Bacillota incertae sedis</taxon>
        <taxon>Candidatus Faecenecus</taxon>
    </lineage>
</organism>
<dbReference type="EMBL" id="DVFU01000043">
    <property type="protein sequence ID" value="HIQ64513.1"/>
    <property type="molecule type" value="Genomic_DNA"/>
</dbReference>
<comment type="caution">
    <text evidence="3">The sequence shown here is derived from an EMBL/GenBank/DDBJ whole genome shotgun (WGS) entry which is preliminary data.</text>
</comment>
<keyword evidence="1" id="KW-0472">Membrane</keyword>
<proteinExistence type="predicted"/>
<reference evidence="3" key="2">
    <citation type="journal article" date="2021" name="PeerJ">
        <title>Extensive microbial diversity within the chicken gut microbiome revealed by metagenomics and culture.</title>
        <authorList>
            <person name="Gilroy R."/>
            <person name="Ravi A."/>
            <person name="Getino M."/>
            <person name="Pursley I."/>
            <person name="Horton D.L."/>
            <person name="Alikhan N.F."/>
            <person name="Baker D."/>
            <person name="Gharbi K."/>
            <person name="Hall N."/>
            <person name="Watson M."/>
            <person name="Adriaenssens E.M."/>
            <person name="Foster-Nyarko E."/>
            <person name="Jarju S."/>
            <person name="Secka A."/>
            <person name="Antonio M."/>
            <person name="Oren A."/>
            <person name="Chaudhuri R.R."/>
            <person name="La Ragione R."/>
            <person name="Hildebrand F."/>
            <person name="Pallen M.J."/>
        </authorList>
    </citation>
    <scope>NUCLEOTIDE SEQUENCE</scope>
    <source>
        <strain evidence="3">CHK165-10780</strain>
    </source>
</reference>
<dbReference type="SUPFAM" id="SSF55166">
    <property type="entry name" value="Hedgehog/DD-peptidase"/>
    <property type="match status" value="1"/>
</dbReference>
<dbReference type="AlphaFoldDB" id="A0A9D0Z146"/>
<evidence type="ECO:0000259" key="2">
    <source>
        <dbReference type="Pfam" id="PF02557"/>
    </source>
</evidence>
<evidence type="ECO:0000313" key="4">
    <source>
        <dbReference type="Proteomes" id="UP000886725"/>
    </source>
</evidence>
<protein>
    <submittedName>
        <fullName evidence="3">M15 family metallopeptidase</fullName>
    </submittedName>
</protein>
<dbReference type="Gene3D" id="3.30.1380.10">
    <property type="match status" value="1"/>
</dbReference>
<evidence type="ECO:0000256" key="1">
    <source>
        <dbReference type="SAM" id="Phobius"/>
    </source>
</evidence>
<gene>
    <name evidence="3" type="ORF">IAC85_02115</name>
</gene>
<feature type="domain" description="D-alanyl-D-alanine carboxypeptidase-like core" evidence="2">
    <location>
        <begin position="148"/>
        <end position="273"/>
    </location>
</feature>
<dbReference type="CDD" id="cd14852">
    <property type="entry name" value="LD-carboxypeptidase"/>
    <property type="match status" value="1"/>
</dbReference>
<feature type="transmembrane region" description="Helical" evidence="1">
    <location>
        <begin position="7"/>
        <end position="28"/>
    </location>
</feature>
<dbReference type="GO" id="GO:0008233">
    <property type="term" value="F:peptidase activity"/>
    <property type="evidence" value="ECO:0007669"/>
    <property type="project" value="InterPro"/>
</dbReference>
<keyword evidence="1" id="KW-1133">Transmembrane helix</keyword>
<dbReference type="Pfam" id="PF02557">
    <property type="entry name" value="VanY"/>
    <property type="match status" value="1"/>
</dbReference>
<reference evidence="3" key="1">
    <citation type="submission" date="2020-10" db="EMBL/GenBank/DDBJ databases">
        <authorList>
            <person name="Gilroy R."/>
        </authorList>
    </citation>
    <scope>NUCLEOTIDE SEQUENCE</scope>
    <source>
        <strain evidence="3">CHK165-10780</strain>
    </source>
</reference>
<keyword evidence="1" id="KW-0812">Transmembrane</keyword>
<dbReference type="Proteomes" id="UP000886725">
    <property type="component" value="Unassembled WGS sequence"/>
</dbReference>
<sequence length="299" mass="34591">MVNQKNIKGCILLFLLAAVIIFLIWFFVAGDKKDASANPDNPPTQIYDAETMEKLNRLDNVQDQIDYFEMDYLDRYVAYKDAHPELDSKTVIIYVNAGLDYEFYTHTVASPYLNTPYIIANKHYALGSDYIPENLVQLSSKYGTGKNNQMVQVAKDAFESLCKAAEDQGYTIRGISGYRSYEYQEELYNNYVLQDGKDEADTYSSRAGHSDHQTGLAIDVSDGDNPYTSFGETDEFRWMQDNAYLYGFILRFPEGKENITGYQYESWHYRYVGVDIATYIHENNITFEEYYEMFVSNKK</sequence>
<evidence type="ECO:0000313" key="3">
    <source>
        <dbReference type="EMBL" id="HIQ64513.1"/>
    </source>
</evidence>
<name>A0A9D0Z146_9FIRM</name>
<dbReference type="PANTHER" id="PTHR34385:SF1">
    <property type="entry name" value="PEPTIDOGLYCAN L-ALANYL-D-GLUTAMATE ENDOPEPTIDASE CWLK"/>
    <property type="match status" value="1"/>
</dbReference>
<dbReference type="InterPro" id="IPR058193">
    <property type="entry name" value="VanY/YodJ_core_dom"/>
</dbReference>